<gene>
    <name evidence="2" type="ORF">PMALA_069980</name>
</gene>
<feature type="domain" description="E3 ubiquitin-protein ligase UBR-like C-terminal" evidence="1">
    <location>
        <begin position="4"/>
        <end position="46"/>
    </location>
</feature>
<organism evidence="2 3">
    <name type="scientific">Plasmodium malariae</name>
    <dbReference type="NCBI Taxonomy" id="5858"/>
    <lineage>
        <taxon>Eukaryota</taxon>
        <taxon>Sar</taxon>
        <taxon>Alveolata</taxon>
        <taxon>Apicomplexa</taxon>
        <taxon>Aconoidasida</taxon>
        <taxon>Haemosporida</taxon>
        <taxon>Plasmodiidae</taxon>
        <taxon>Plasmodium</taxon>
        <taxon>Plasmodium (Plasmodium)</taxon>
    </lineage>
</organism>
<dbReference type="PANTHER" id="PTHR38924:SF2">
    <property type="entry name" value="CHROMOSOME UNDETERMINED SCAFFOLD_10, WHOLE GENOME SHOTGUN SEQUENCE"/>
    <property type="match status" value="1"/>
</dbReference>
<dbReference type="InterPro" id="IPR044046">
    <property type="entry name" value="E3_ligase_UBR-like_C"/>
</dbReference>
<evidence type="ECO:0000259" key="1">
    <source>
        <dbReference type="Pfam" id="PF18995"/>
    </source>
</evidence>
<evidence type="ECO:0000313" key="3">
    <source>
        <dbReference type="Proteomes" id="UP000078597"/>
    </source>
</evidence>
<dbReference type="EMBL" id="FLQW01005783">
    <property type="protein sequence ID" value="SBS99447.1"/>
    <property type="molecule type" value="Genomic_DNA"/>
</dbReference>
<dbReference type="PANTHER" id="PTHR38924">
    <property type="entry name" value="ASPARAGINE AND ASPARTATE RICH PROTEIN 1"/>
    <property type="match status" value="1"/>
</dbReference>
<reference evidence="3" key="1">
    <citation type="submission" date="2016-05" db="EMBL/GenBank/DDBJ databases">
        <authorList>
            <person name="Naeem Raeece"/>
        </authorList>
    </citation>
    <scope>NUCLEOTIDE SEQUENCE [LARGE SCALE GENOMIC DNA]</scope>
</reference>
<dbReference type="Proteomes" id="UP000078597">
    <property type="component" value="Unassembled WGS sequence"/>
</dbReference>
<accession>A0A1A8X2I5</accession>
<dbReference type="AlphaFoldDB" id="A0A1A8X2I5"/>
<proteinExistence type="predicted"/>
<sequence length="67" mass="7797">MFHVLLTSENRYDFMSGPYVDKNGDVDHHLKRGKNLYLSSHKLNKIFDILINSAVDVEIYKQTIKAD</sequence>
<protein>
    <submittedName>
        <fullName evidence="2">Asparagine and aspartate rich protein 1 (AARP1)</fullName>
    </submittedName>
</protein>
<dbReference type="Pfam" id="PF18995">
    <property type="entry name" value="PRT6_C"/>
    <property type="match status" value="1"/>
</dbReference>
<evidence type="ECO:0000313" key="2">
    <source>
        <dbReference type="EMBL" id="SBS99447.1"/>
    </source>
</evidence>
<dbReference type="VEuPathDB" id="PlasmoDB:PmUG01_14067800"/>
<name>A0A1A8X2I5_PLAMA</name>